<reference evidence="5" key="1">
    <citation type="submission" date="2018-11" db="EMBL/GenBank/DDBJ databases">
        <title>Genomics analysis of Putative Virulence Factors on Adhesion and Cytotoxicity for Cronobacter spp.</title>
        <authorList>
            <person name="Cui J."/>
        </authorList>
    </citation>
    <scope>NUCLEOTIDE SEQUENCE</scope>
    <source>
        <strain evidence="5">SD69</strain>
    </source>
</reference>
<dbReference type="AlphaFoldDB" id="A0A9Q4T1X7"/>
<keyword evidence="5" id="KW-0378">Hydrolase</keyword>
<dbReference type="Proteomes" id="UP000778262">
    <property type="component" value="Unassembled WGS sequence"/>
</dbReference>
<dbReference type="RefSeq" id="WP_161591122.1">
    <property type="nucleotide sequence ID" value="NZ_RPBY01000005.1"/>
</dbReference>
<organism evidence="5 6">
    <name type="scientific">Cronobacter dublinensis</name>
    <dbReference type="NCBI Taxonomy" id="413497"/>
    <lineage>
        <taxon>Bacteria</taxon>
        <taxon>Pseudomonadati</taxon>
        <taxon>Pseudomonadota</taxon>
        <taxon>Gammaproteobacteria</taxon>
        <taxon>Enterobacterales</taxon>
        <taxon>Enterobacteriaceae</taxon>
        <taxon>Cronobacter</taxon>
    </lineage>
</organism>
<evidence type="ECO:0000256" key="1">
    <source>
        <dbReference type="ARBA" id="ARBA00010923"/>
    </source>
</evidence>
<dbReference type="GO" id="GO:0004519">
    <property type="term" value="F:endonuclease activity"/>
    <property type="evidence" value="ECO:0007669"/>
    <property type="project" value="UniProtKB-KW"/>
</dbReference>
<name>A0A9Q4T1X7_9ENTR</name>
<dbReference type="InterPro" id="IPR000055">
    <property type="entry name" value="Restrct_endonuc_typeI_TRD"/>
</dbReference>
<dbReference type="EMBL" id="RPBY01000005">
    <property type="protein sequence ID" value="NCH88670.1"/>
    <property type="molecule type" value="Genomic_DNA"/>
</dbReference>
<evidence type="ECO:0000313" key="5">
    <source>
        <dbReference type="EMBL" id="NCH88670.1"/>
    </source>
</evidence>
<protein>
    <submittedName>
        <fullName evidence="5">Restriction endonuclease subunit S</fullName>
    </submittedName>
</protein>
<dbReference type="SUPFAM" id="SSF116734">
    <property type="entry name" value="DNA methylase specificity domain"/>
    <property type="match status" value="2"/>
</dbReference>
<evidence type="ECO:0000256" key="3">
    <source>
        <dbReference type="ARBA" id="ARBA00023125"/>
    </source>
</evidence>
<dbReference type="PANTHER" id="PTHR43140:SF1">
    <property type="entry name" value="TYPE I RESTRICTION ENZYME ECOKI SPECIFICITY SUBUNIT"/>
    <property type="match status" value="1"/>
</dbReference>
<feature type="domain" description="Type I restriction modification DNA specificity" evidence="4">
    <location>
        <begin position="64"/>
        <end position="183"/>
    </location>
</feature>
<dbReference type="GO" id="GO:0009307">
    <property type="term" value="P:DNA restriction-modification system"/>
    <property type="evidence" value="ECO:0007669"/>
    <property type="project" value="UniProtKB-KW"/>
</dbReference>
<sequence>MSEMSFMKKLLEGIKVEWKPLGKVLVRTKGTKITAGQMKELHKDGAPLKIFAGGKTIAFVDFDDIPEKDVNRKPSIIVKSRGIIEFEYYDKPFSHKNEMWSYHANNDEAHIKYVYHFLKLNEPFFQCIGSKMQMPQIATPDTDKFKIPIPCPEDPKKSLEIQSEIVRILDTFTSLTAELTAELTARKKQYNYYRDQLLSFEEGEVEWKALGEIGEFIRGKRFTKADYVEDGISAIHYGEIYTRYGVFTTHALSQVRNDMAKSLRYAEPGDVVITDVGETVEDVGKAVAWLGNEKVAIHDHCYAFRHSMNPKFVSYCMQTASFIAEKAKYVARTKVNTLLINGFAKIAIPVPYPNDLEKSLTEQARIVAILDKFDALTNSISEGLPREIALRQKQYEYYRDLLLSFPKPEEIVA</sequence>
<feature type="domain" description="Type I restriction modification DNA specificity" evidence="4">
    <location>
        <begin position="205"/>
        <end position="388"/>
    </location>
</feature>
<dbReference type="InterPro" id="IPR051212">
    <property type="entry name" value="Type-I_RE_S_subunit"/>
</dbReference>
<evidence type="ECO:0000313" key="6">
    <source>
        <dbReference type="Proteomes" id="UP000778262"/>
    </source>
</evidence>
<dbReference type="GO" id="GO:0003677">
    <property type="term" value="F:DNA binding"/>
    <property type="evidence" value="ECO:0007669"/>
    <property type="project" value="UniProtKB-KW"/>
</dbReference>
<evidence type="ECO:0000259" key="4">
    <source>
        <dbReference type="Pfam" id="PF01420"/>
    </source>
</evidence>
<keyword evidence="2" id="KW-0680">Restriction system</keyword>
<gene>
    <name evidence="5" type="ORF">EHJ13_14670</name>
</gene>
<keyword evidence="3" id="KW-0238">DNA-binding</keyword>
<dbReference type="Pfam" id="PF01420">
    <property type="entry name" value="Methylase_S"/>
    <property type="match status" value="2"/>
</dbReference>
<dbReference type="PANTHER" id="PTHR43140">
    <property type="entry name" value="TYPE-1 RESTRICTION ENZYME ECOKI SPECIFICITY PROTEIN"/>
    <property type="match status" value="1"/>
</dbReference>
<accession>A0A9Q4T1X7</accession>
<keyword evidence="5" id="KW-0255">Endonuclease</keyword>
<dbReference type="CDD" id="cd17291">
    <property type="entry name" value="RMtype1_S_MgeORF438P-TRD-CR_like"/>
    <property type="match status" value="1"/>
</dbReference>
<dbReference type="CDD" id="cd17268">
    <property type="entry name" value="RMtype1_S_Ara36733I_TRD1-CR1_like"/>
    <property type="match status" value="1"/>
</dbReference>
<proteinExistence type="inferred from homology"/>
<dbReference type="Gene3D" id="3.90.220.20">
    <property type="entry name" value="DNA methylase specificity domains"/>
    <property type="match status" value="2"/>
</dbReference>
<comment type="caution">
    <text evidence="5">The sequence shown here is derived from an EMBL/GenBank/DDBJ whole genome shotgun (WGS) entry which is preliminary data.</text>
</comment>
<evidence type="ECO:0000256" key="2">
    <source>
        <dbReference type="ARBA" id="ARBA00022747"/>
    </source>
</evidence>
<keyword evidence="5" id="KW-0540">Nuclease</keyword>
<dbReference type="InterPro" id="IPR044946">
    <property type="entry name" value="Restrct_endonuc_typeI_TRD_sf"/>
</dbReference>
<comment type="similarity">
    <text evidence="1">Belongs to the type-I restriction system S methylase family.</text>
</comment>